<proteinExistence type="predicted"/>
<organism evidence="2 3">
    <name type="scientific">Octopus vulgaris</name>
    <name type="common">Common octopus</name>
    <dbReference type="NCBI Taxonomy" id="6645"/>
    <lineage>
        <taxon>Eukaryota</taxon>
        <taxon>Metazoa</taxon>
        <taxon>Spiralia</taxon>
        <taxon>Lophotrochozoa</taxon>
        <taxon>Mollusca</taxon>
        <taxon>Cephalopoda</taxon>
        <taxon>Coleoidea</taxon>
        <taxon>Octopodiformes</taxon>
        <taxon>Octopoda</taxon>
        <taxon>Incirrata</taxon>
        <taxon>Octopodidae</taxon>
        <taxon>Octopus</taxon>
    </lineage>
</organism>
<feature type="compositionally biased region" description="Low complexity" evidence="1">
    <location>
        <begin position="70"/>
        <end position="83"/>
    </location>
</feature>
<name>A0AA36C042_OCTVU</name>
<feature type="region of interest" description="Disordered" evidence="1">
    <location>
        <begin position="60"/>
        <end position="84"/>
    </location>
</feature>
<keyword evidence="3" id="KW-1185">Reference proteome</keyword>
<dbReference type="Proteomes" id="UP001162480">
    <property type="component" value="Chromosome 28"/>
</dbReference>
<protein>
    <submittedName>
        <fullName evidence="2">Uncharacterized protein</fullName>
    </submittedName>
</protein>
<feature type="compositionally biased region" description="Polar residues" evidence="1">
    <location>
        <begin position="60"/>
        <end position="69"/>
    </location>
</feature>
<evidence type="ECO:0000313" key="2">
    <source>
        <dbReference type="EMBL" id="CAI9743007.1"/>
    </source>
</evidence>
<dbReference type="EMBL" id="OX597841">
    <property type="protein sequence ID" value="CAI9743007.1"/>
    <property type="molecule type" value="Genomic_DNA"/>
</dbReference>
<evidence type="ECO:0000256" key="1">
    <source>
        <dbReference type="SAM" id="MobiDB-lite"/>
    </source>
</evidence>
<reference evidence="2" key="1">
    <citation type="submission" date="2023-08" db="EMBL/GenBank/DDBJ databases">
        <authorList>
            <person name="Alioto T."/>
            <person name="Alioto T."/>
            <person name="Gomez Garrido J."/>
        </authorList>
    </citation>
    <scope>NUCLEOTIDE SEQUENCE</scope>
</reference>
<gene>
    <name evidence="2" type="ORF">OCTVUL_1B023860</name>
</gene>
<feature type="compositionally biased region" description="Basic residues" evidence="1">
    <location>
        <begin position="189"/>
        <end position="208"/>
    </location>
</feature>
<sequence length="208" mass="22206">MQTAATNNFASDTRFPQSISGHRLNTNTKSDYDLSQQQTADRTSDGTFNSSTYPSFMCSSNKSSNTISNDPMMDVDSSMASSDVEGCCPSLDARHFSASTCSREVTKMDTSQSGGSAVVTAMTTDAPSAMTADVESEVDILLSSSQPTTAAMTLAAKALASQPSSTSVHMAEPPVDDPLAAPPPLPPPPRRRRPLSPFRLRRRRPRPP</sequence>
<accession>A0AA36C042</accession>
<feature type="region of interest" description="Disordered" evidence="1">
    <location>
        <begin position="159"/>
        <end position="208"/>
    </location>
</feature>
<dbReference type="AlphaFoldDB" id="A0AA36C042"/>
<feature type="region of interest" description="Disordered" evidence="1">
    <location>
        <begin position="1"/>
        <end position="48"/>
    </location>
</feature>
<evidence type="ECO:0000313" key="3">
    <source>
        <dbReference type="Proteomes" id="UP001162480"/>
    </source>
</evidence>